<evidence type="ECO:0000256" key="3">
    <source>
        <dbReference type="ARBA" id="ARBA00022840"/>
    </source>
</evidence>
<dbReference type="InterPro" id="IPR037171">
    <property type="entry name" value="NagB/RpiA_transferase-like"/>
</dbReference>
<dbReference type="EMBL" id="CAEZXW010000058">
    <property type="protein sequence ID" value="CAB4707002.1"/>
    <property type="molecule type" value="Genomic_DNA"/>
</dbReference>
<evidence type="ECO:0000313" key="4">
    <source>
        <dbReference type="EMBL" id="CAB4707002.1"/>
    </source>
</evidence>
<keyword evidence="2" id="KW-0547">Nucleotide-binding</keyword>
<dbReference type="SUPFAM" id="SSF100950">
    <property type="entry name" value="NagB/RpiA/CoA transferase-like"/>
    <property type="match status" value="1"/>
</dbReference>
<dbReference type="Gene3D" id="3.40.50.10420">
    <property type="entry name" value="NagB/RpiA/CoA transferase-like"/>
    <property type="match status" value="1"/>
</dbReference>
<comment type="similarity">
    <text evidence="1">Belongs to the 5-formyltetrahydrofolate cyclo-ligase family.</text>
</comment>
<dbReference type="GO" id="GO:0030272">
    <property type="term" value="F:5-formyltetrahydrofolate cyclo-ligase activity"/>
    <property type="evidence" value="ECO:0007669"/>
    <property type="project" value="TreeGrafter"/>
</dbReference>
<sequence>MATHFSPRKTSKQEARTRAREVRAGLPILESRPAALLLSAPEVKSATTIAAYWSLPHEPDTHELLNFLKGEVRILLPIVLADWNLDWAEWNGEELVSKKGLWEPSGPRLGIAAIREVNVIITPGLGGDARGARLGQGGGCYDRAFKLAGDGPWRVMLLHDEEFSTTHLFEDEHDERVDAIATPTKLIRIP</sequence>
<dbReference type="NCBIfam" id="TIGR02727">
    <property type="entry name" value="MTHFS_bact"/>
    <property type="match status" value="1"/>
</dbReference>
<dbReference type="AlphaFoldDB" id="A0A6J6Q985"/>
<evidence type="ECO:0000256" key="1">
    <source>
        <dbReference type="ARBA" id="ARBA00010638"/>
    </source>
</evidence>
<evidence type="ECO:0000256" key="2">
    <source>
        <dbReference type="ARBA" id="ARBA00022741"/>
    </source>
</evidence>
<dbReference type="PANTHER" id="PTHR23407">
    <property type="entry name" value="ATPASE INHIBITOR/5-FORMYLTETRAHYDROFOLATE CYCLO-LIGASE"/>
    <property type="match status" value="1"/>
</dbReference>
<gene>
    <name evidence="4" type="ORF">UFOPK2593_00942</name>
    <name evidence="5" type="ORF">UFOPK3492_01230</name>
    <name evidence="6" type="ORF">UFOPK4234_00933</name>
</gene>
<evidence type="ECO:0000313" key="6">
    <source>
        <dbReference type="EMBL" id="CAB5039300.1"/>
    </source>
</evidence>
<dbReference type="GO" id="GO:0009396">
    <property type="term" value="P:folic acid-containing compound biosynthetic process"/>
    <property type="evidence" value="ECO:0007669"/>
    <property type="project" value="TreeGrafter"/>
</dbReference>
<dbReference type="EMBL" id="CAFBQA010000049">
    <property type="protein sequence ID" value="CAB5039300.1"/>
    <property type="molecule type" value="Genomic_DNA"/>
</dbReference>
<dbReference type="PANTHER" id="PTHR23407:SF1">
    <property type="entry name" value="5-FORMYLTETRAHYDROFOLATE CYCLO-LIGASE"/>
    <property type="match status" value="1"/>
</dbReference>
<accession>A0A6J6Q985</accession>
<dbReference type="Pfam" id="PF01812">
    <property type="entry name" value="5-FTHF_cyc-lig"/>
    <property type="match status" value="1"/>
</dbReference>
<organism evidence="4">
    <name type="scientific">freshwater metagenome</name>
    <dbReference type="NCBI Taxonomy" id="449393"/>
    <lineage>
        <taxon>unclassified sequences</taxon>
        <taxon>metagenomes</taxon>
        <taxon>ecological metagenomes</taxon>
    </lineage>
</organism>
<reference evidence="4" key="1">
    <citation type="submission" date="2020-05" db="EMBL/GenBank/DDBJ databases">
        <authorList>
            <person name="Chiriac C."/>
            <person name="Salcher M."/>
            <person name="Ghai R."/>
            <person name="Kavagutti S V."/>
        </authorList>
    </citation>
    <scope>NUCLEOTIDE SEQUENCE</scope>
</reference>
<dbReference type="InterPro" id="IPR024185">
    <property type="entry name" value="FTHF_cligase-like_sf"/>
</dbReference>
<dbReference type="GO" id="GO:0005524">
    <property type="term" value="F:ATP binding"/>
    <property type="evidence" value="ECO:0007669"/>
    <property type="project" value="UniProtKB-KW"/>
</dbReference>
<dbReference type="EMBL" id="CAFBMD010000126">
    <property type="protein sequence ID" value="CAB4906519.1"/>
    <property type="molecule type" value="Genomic_DNA"/>
</dbReference>
<name>A0A6J6Q985_9ZZZZ</name>
<protein>
    <submittedName>
        <fullName evidence="4">Unannotated protein</fullName>
    </submittedName>
</protein>
<evidence type="ECO:0000313" key="5">
    <source>
        <dbReference type="EMBL" id="CAB4906519.1"/>
    </source>
</evidence>
<dbReference type="InterPro" id="IPR002698">
    <property type="entry name" value="FTHF_cligase"/>
</dbReference>
<keyword evidence="3" id="KW-0067">ATP-binding</keyword>
<proteinExistence type="inferred from homology"/>
<dbReference type="GO" id="GO:0035999">
    <property type="term" value="P:tetrahydrofolate interconversion"/>
    <property type="evidence" value="ECO:0007669"/>
    <property type="project" value="TreeGrafter"/>
</dbReference>